<dbReference type="InterPro" id="IPR006311">
    <property type="entry name" value="TAT_signal"/>
</dbReference>
<organism evidence="2 3">
    <name type="scientific">Streptomyces siamensis</name>
    <dbReference type="NCBI Taxonomy" id="1274986"/>
    <lineage>
        <taxon>Bacteria</taxon>
        <taxon>Bacillati</taxon>
        <taxon>Actinomycetota</taxon>
        <taxon>Actinomycetes</taxon>
        <taxon>Kitasatosporales</taxon>
        <taxon>Streptomycetaceae</taxon>
        <taxon>Streptomyces</taxon>
    </lineage>
</organism>
<dbReference type="InterPro" id="IPR035992">
    <property type="entry name" value="Ricin_B-like_lectins"/>
</dbReference>
<dbReference type="InterPro" id="IPR000772">
    <property type="entry name" value="Ricin_B_lectin"/>
</dbReference>
<protein>
    <submittedName>
        <fullName evidence="2">RICIN domain-containing protein</fullName>
    </submittedName>
</protein>
<dbReference type="EMBL" id="BAABKB010000028">
    <property type="protein sequence ID" value="GAA5025686.1"/>
    <property type="molecule type" value="Genomic_DNA"/>
</dbReference>
<dbReference type="InterPro" id="IPR049046">
    <property type="entry name" value="Beta-AFase-like_GH127_middle"/>
</dbReference>
<evidence type="ECO:0000259" key="1">
    <source>
        <dbReference type="SMART" id="SM00458"/>
    </source>
</evidence>
<dbReference type="InterPro" id="IPR008928">
    <property type="entry name" value="6-hairpin_glycosidase_sf"/>
</dbReference>
<sequence length="955" mass="104761">MPLDRRRFIGLASLTVLTTTGPAAVAAASGRPSPSALAPAPGGLHHPNAAPLHPSALLRLPVTAVRPRGWLAGQLRLQLDGLCGRYDEISHFLDRSASGWTHPDRGGWEEVPYWLRGFVDLAIVTGDADALARAGRWIEAIVGTARPDGFFGPEPLRTSLDGGPDFWPFLPLLQALRSWQEYTSDGRIVPFLTAFLRYMHAQGTSAFDRSWVSYRWGDGIDTAVWLYNRTGDAFLLDLIDTMHERGADWTGPLPSGHNVNIAQGFREPAQYAARSGSADDVRAAYRTYDSVMGLYGQFPGGGFAGDENVRPGFTDPRQGFETCGIVELMASHELLTRLTGDPVWADRCEDLAFNALPAALDPQGRAVHYITSANCVDLDNRPKTRAQFQNGFAMQSYRPGVDQYRCCPHNYGMGWPWFTQELWTATPDRGLCATLYAPCEVTAEVADSVRVRVREETDYPFGDTITLTVSLPAATAFPLLLRVPGWCPNPSVTVNGQSAGSVSPGPAFVRLNRTWRDGDVVRLRLPQRITARTWERNGRSVSIDRGPLTYALRIGEDQVRTGGSDTFPEYDVHATTPWNYGLATTAADPTAGLTFASLGGDLPDNPFTQASVPHRITAPARRIPEWRADDQHVVEPLQPSPALSTEPVETVTLIPLGAARLRISAFPLASPSGTRWTTGGACFRLLNRRSGKVLGVDGMSHEDSAQVVQFTDNGTADHLWQLVADGDRYLVRNANSGKVLGVDRMSHADDARVVQFADNGTADHQWQLVDAGDGWYRLRNRESDKVLGVLGGSTADSAPAVQRSDDGADDRLWRLLPDGPLRIENRNSGKVLAVSGMSREDSARVVQFADNGTADHLWTFLPDDAGWYRIRNENSGKVLGVDGMSHEDSAQVVQFTDNGTADHQWRPEHDGDGFFRIRNRNSGKVLGVHLMSREDSARVVQFTDNGTTDHQWRLL</sequence>
<dbReference type="PROSITE" id="PS50231">
    <property type="entry name" value="RICIN_B_LECTIN"/>
    <property type="match status" value="2"/>
</dbReference>
<accession>A0ABP9JAA4</accession>
<dbReference type="Pfam" id="PF07944">
    <property type="entry name" value="Beta-AFase-like_GH127_cat"/>
    <property type="match status" value="1"/>
</dbReference>
<gene>
    <name evidence="2" type="ORF">GCM10023335_60600</name>
</gene>
<reference evidence="3" key="1">
    <citation type="journal article" date="2019" name="Int. J. Syst. Evol. Microbiol.">
        <title>The Global Catalogue of Microorganisms (GCM) 10K type strain sequencing project: providing services to taxonomists for standard genome sequencing and annotation.</title>
        <authorList>
            <consortium name="The Broad Institute Genomics Platform"/>
            <consortium name="The Broad Institute Genome Sequencing Center for Infectious Disease"/>
            <person name="Wu L."/>
            <person name="Ma J."/>
        </authorList>
    </citation>
    <scope>NUCLEOTIDE SEQUENCE [LARGE SCALE GENOMIC DNA]</scope>
    <source>
        <strain evidence="3">JCM 18409</strain>
    </source>
</reference>
<dbReference type="RefSeq" id="WP_345656009.1">
    <property type="nucleotide sequence ID" value="NZ_BAABKB010000028.1"/>
</dbReference>
<dbReference type="InterPro" id="IPR012878">
    <property type="entry name" value="Beta-AFase-like_GH127_cat"/>
</dbReference>
<name>A0ABP9JAA4_9ACTN</name>
<dbReference type="Pfam" id="PF20736">
    <property type="entry name" value="Glyco_hydro127M"/>
    <property type="match status" value="1"/>
</dbReference>
<dbReference type="PANTHER" id="PTHR43465">
    <property type="entry name" value="DUF1680 DOMAIN PROTEIN (AFU_ORTHOLOGUE AFUA_1G08910)"/>
    <property type="match status" value="1"/>
</dbReference>
<dbReference type="SUPFAM" id="SSF50370">
    <property type="entry name" value="Ricin B-like lectins"/>
    <property type="match status" value="2"/>
</dbReference>
<keyword evidence="3" id="KW-1185">Reference proteome</keyword>
<evidence type="ECO:0000313" key="2">
    <source>
        <dbReference type="EMBL" id="GAA5025686.1"/>
    </source>
</evidence>
<dbReference type="Pfam" id="PF14200">
    <property type="entry name" value="RicinB_lectin_2"/>
    <property type="match status" value="2"/>
</dbReference>
<dbReference type="SUPFAM" id="SSF48208">
    <property type="entry name" value="Six-hairpin glycosidases"/>
    <property type="match status" value="1"/>
</dbReference>
<dbReference type="Proteomes" id="UP001501759">
    <property type="component" value="Unassembled WGS sequence"/>
</dbReference>
<dbReference type="PROSITE" id="PS51318">
    <property type="entry name" value="TAT"/>
    <property type="match status" value="1"/>
</dbReference>
<proteinExistence type="predicted"/>
<dbReference type="InterPro" id="IPR049174">
    <property type="entry name" value="Beta-AFase-like"/>
</dbReference>
<dbReference type="PANTHER" id="PTHR43465:SF2">
    <property type="entry name" value="DUF1680 DOMAIN PROTEIN (AFU_ORTHOLOGUE AFUA_1G08910)"/>
    <property type="match status" value="1"/>
</dbReference>
<dbReference type="Gene3D" id="2.80.10.50">
    <property type="match status" value="2"/>
</dbReference>
<evidence type="ECO:0000313" key="3">
    <source>
        <dbReference type="Proteomes" id="UP001501759"/>
    </source>
</evidence>
<feature type="domain" description="Ricin B lectin" evidence="1">
    <location>
        <begin position="681"/>
        <end position="816"/>
    </location>
</feature>
<dbReference type="SMART" id="SM00458">
    <property type="entry name" value="RICIN"/>
    <property type="match status" value="2"/>
</dbReference>
<comment type="caution">
    <text evidence="2">The sequence shown here is derived from an EMBL/GenBank/DDBJ whole genome shotgun (WGS) entry which is preliminary data.</text>
</comment>
<feature type="domain" description="Ricin B lectin" evidence="1">
    <location>
        <begin position="818"/>
        <end position="955"/>
    </location>
</feature>